<dbReference type="Proteomes" id="UP000292583">
    <property type="component" value="Unassembled WGS sequence"/>
</dbReference>
<evidence type="ECO:0000313" key="2">
    <source>
        <dbReference type="Proteomes" id="UP000292583"/>
    </source>
</evidence>
<keyword evidence="2" id="KW-1185">Reference proteome</keyword>
<accession>A0A4Q9JT58</accession>
<dbReference type="AlphaFoldDB" id="A0A4Q9JT58"/>
<organism evidence="1 2">
    <name type="scientific">Campylobacter novaezeelandiae</name>
    <dbReference type="NCBI Taxonomy" id="2267891"/>
    <lineage>
        <taxon>Bacteria</taxon>
        <taxon>Pseudomonadati</taxon>
        <taxon>Campylobacterota</taxon>
        <taxon>Epsilonproteobacteria</taxon>
        <taxon>Campylobacterales</taxon>
        <taxon>Campylobacteraceae</taxon>
        <taxon>Campylobacter</taxon>
    </lineage>
</organism>
<sequence length="93" mass="11204">MSYLSCSVENSHCEYEKYLENQDNEMKQEELRSGKSFKILYEDFDNFFLTLNNLNKDDEFLTSLSAYGDEFINDCFNLLENLKTFKNKYEKLY</sequence>
<gene>
    <name evidence="1" type="ORF">DU473_06675</name>
</gene>
<reference evidence="1 2" key="1">
    <citation type="submission" date="2018-07" db="EMBL/GenBank/DDBJ databases">
        <title>Campylobacter zealandensis sp. nov., isolated from birds and water in New Zealand.</title>
        <authorList>
            <person name="Wilkinson D.A."/>
            <person name="Biggs P.J."/>
            <person name="French N.P."/>
            <person name="Midwinter A.C."/>
        </authorList>
    </citation>
    <scope>NUCLEOTIDE SEQUENCE [LARGE SCALE GENOMIC DNA]</scope>
    <source>
        <strain evidence="1 2">B423b</strain>
    </source>
</reference>
<comment type="caution">
    <text evidence="1">The sequence shown here is derived from an EMBL/GenBank/DDBJ whole genome shotgun (WGS) entry which is preliminary data.</text>
</comment>
<dbReference type="RefSeq" id="WP_131186796.1">
    <property type="nucleotide sequence ID" value="NZ_QPGR01000013.1"/>
</dbReference>
<protein>
    <submittedName>
        <fullName evidence="1">Uncharacterized protein</fullName>
    </submittedName>
</protein>
<proteinExistence type="predicted"/>
<name>A0A4Q9JT58_9BACT</name>
<evidence type="ECO:0000313" key="1">
    <source>
        <dbReference type="EMBL" id="TBR79831.1"/>
    </source>
</evidence>
<dbReference type="OrthoDB" id="9922420at2"/>
<dbReference type="EMBL" id="QPGR01000013">
    <property type="protein sequence ID" value="TBR79831.1"/>
    <property type="molecule type" value="Genomic_DNA"/>
</dbReference>